<keyword evidence="5" id="KW-0393">Immunoglobulin domain</keyword>
<evidence type="ECO:0000256" key="5">
    <source>
        <dbReference type="ARBA" id="ARBA00023319"/>
    </source>
</evidence>
<dbReference type="AlphaFoldDB" id="A0AAE1EX37"/>
<evidence type="ECO:0000313" key="8">
    <source>
        <dbReference type="Proteomes" id="UP001286313"/>
    </source>
</evidence>
<dbReference type="Gene3D" id="2.60.40.10">
    <property type="entry name" value="Immunoglobulins"/>
    <property type="match status" value="2"/>
</dbReference>
<dbReference type="SUPFAM" id="SSF48726">
    <property type="entry name" value="Immunoglobulin"/>
    <property type="match status" value="2"/>
</dbReference>
<keyword evidence="3" id="KW-1015">Disulfide bond</keyword>
<evidence type="ECO:0000256" key="1">
    <source>
        <dbReference type="ARBA" id="ARBA00004479"/>
    </source>
</evidence>
<feature type="domain" description="Ig-like" evidence="6">
    <location>
        <begin position="69"/>
        <end position="119"/>
    </location>
</feature>
<dbReference type="InterPro" id="IPR013098">
    <property type="entry name" value="Ig_I-set"/>
</dbReference>
<evidence type="ECO:0000256" key="3">
    <source>
        <dbReference type="ARBA" id="ARBA00023157"/>
    </source>
</evidence>
<dbReference type="PROSITE" id="PS50835">
    <property type="entry name" value="IG_LIKE"/>
    <property type="match status" value="1"/>
</dbReference>
<gene>
    <name evidence="7" type="ORF">Pcinc_031219</name>
</gene>
<keyword evidence="2" id="KW-0472">Membrane</keyword>
<evidence type="ECO:0000256" key="4">
    <source>
        <dbReference type="ARBA" id="ARBA00023180"/>
    </source>
</evidence>
<dbReference type="GO" id="GO:0098609">
    <property type="term" value="P:cell-cell adhesion"/>
    <property type="evidence" value="ECO:0007669"/>
    <property type="project" value="TreeGrafter"/>
</dbReference>
<dbReference type="GO" id="GO:0005886">
    <property type="term" value="C:plasma membrane"/>
    <property type="evidence" value="ECO:0007669"/>
    <property type="project" value="TreeGrafter"/>
</dbReference>
<comment type="subcellular location">
    <subcellularLocation>
        <location evidence="1">Membrane</location>
        <topology evidence="1">Single-pass type I membrane protein</topology>
    </subcellularLocation>
</comment>
<dbReference type="PANTHER" id="PTHR11640:SF136">
    <property type="entry name" value="NEPHRIN"/>
    <property type="match status" value="1"/>
</dbReference>
<accession>A0AAE1EX37</accession>
<comment type="caution">
    <text evidence="7">The sequence shown here is derived from an EMBL/GenBank/DDBJ whole genome shotgun (WGS) entry which is preliminary data.</text>
</comment>
<dbReference type="GO" id="GO:0005911">
    <property type="term" value="C:cell-cell junction"/>
    <property type="evidence" value="ECO:0007669"/>
    <property type="project" value="TreeGrafter"/>
</dbReference>
<dbReference type="InterPro" id="IPR051275">
    <property type="entry name" value="Cell_adhesion_signaling"/>
</dbReference>
<keyword evidence="8" id="KW-1185">Reference proteome</keyword>
<evidence type="ECO:0000313" key="7">
    <source>
        <dbReference type="EMBL" id="KAK3862955.1"/>
    </source>
</evidence>
<dbReference type="InterPro" id="IPR036179">
    <property type="entry name" value="Ig-like_dom_sf"/>
</dbReference>
<dbReference type="Pfam" id="PF07679">
    <property type="entry name" value="I-set"/>
    <property type="match status" value="1"/>
</dbReference>
<dbReference type="InterPro" id="IPR007110">
    <property type="entry name" value="Ig-like_dom"/>
</dbReference>
<keyword evidence="4" id="KW-0325">Glycoprotein</keyword>
<dbReference type="EMBL" id="JAWQEG010004117">
    <property type="protein sequence ID" value="KAK3862955.1"/>
    <property type="molecule type" value="Genomic_DNA"/>
</dbReference>
<name>A0AAE1EX37_PETCI</name>
<reference evidence="7" key="1">
    <citation type="submission" date="2023-10" db="EMBL/GenBank/DDBJ databases">
        <title>Genome assemblies of two species of porcelain crab, Petrolisthes cinctipes and Petrolisthes manimaculis (Anomura: Porcellanidae).</title>
        <authorList>
            <person name="Angst P."/>
        </authorList>
    </citation>
    <scope>NUCLEOTIDE SEQUENCE</scope>
    <source>
        <strain evidence="7">PB745_01</strain>
        <tissue evidence="7">Gill</tissue>
    </source>
</reference>
<dbReference type="InterPro" id="IPR013783">
    <property type="entry name" value="Ig-like_fold"/>
</dbReference>
<dbReference type="GO" id="GO:0050839">
    <property type="term" value="F:cell adhesion molecule binding"/>
    <property type="evidence" value="ECO:0007669"/>
    <property type="project" value="TreeGrafter"/>
</dbReference>
<dbReference type="Proteomes" id="UP001286313">
    <property type="component" value="Unassembled WGS sequence"/>
</dbReference>
<proteinExistence type="predicted"/>
<sequence>MAAAAAGFERSVPGYPRYQYAGEGRLGEHHLIIKGITLEDDGEYQCQVGPTDTTLPIWAAANVTVMVPPERVSLLGHEEGKVVKVTSGSKLQLECEVNEARPEPVITWLKHGDKIDPSE</sequence>
<evidence type="ECO:0000256" key="2">
    <source>
        <dbReference type="ARBA" id="ARBA00023136"/>
    </source>
</evidence>
<evidence type="ECO:0000259" key="6">
    <source>
        <dbReference type="PROSITE" id="PS50835"/>
    </source>
</evidence>
<organism evidence="7 8">
    <name type="scientific">Petrolisthes cinctipes</name>
    <name type="common">Flat porcelain crab</name>
    <dbReference type="NCBI Taxonomy" id="88211"/>
    <lineage>
        <taxon>Eukaryota</taxon>
        <taxon>Metazoa</taxon>
        <taxon>Ecdysozoa</taxon>
        <taxon>Arthropoda</taxon>
        <taxon>Crustacea</taxon>
        <taxon>Multicrustacea</taxon>
        <taxon>Malacostraca</taxon>
        <taxon>Eumalacostraca</taxon>
        <taxon>Eucarida</taxon>
        <taxon>Decapoda</taxon>
        <taxon>Pleocyemata</taxon>
        <taxon>Anomura</taxon>
        <taxon>Galatheoidea</taxon>
        <taxon>Porcellanidae</taxon>
        <taxon>Petrolisthes</taxon>
    </lineage>
</organism>
<dbReference type="PANTHER" id="PTHR11640">
    <property type="entry name" value="NEPHRIN"/>
    <property type="match status" value="1"/>
</dbReference>
<protein>
    <recommendedName>
        <fullName evidence="6">Ig-like domain-containing protein</fullName>
    </recommendedName>
</protein>